<proteinExistence type="predicted"/>
<sequence>MSAAHFENSRTVWNMLWQIEVGILPRMGQDSTVLSQDLWPRDPDCEATFAGCEDTQIESTGHIRQHQHQLLDHQASQAWAARGATQSAREAWPRDLASVLLVRLENDEIDGSDDGS</sequence>
<dbReference type="EMBL" id="KB456271">
    <property type="protein sequence ID" value="EMF08425.1"/>
    <property type="molecule type" value="Genomic_DNA"/>
</dbReference>
<organism evidence="1 2">
    <name type="scientific">Sphaerulina musiva (strain SO2202)</name>
    <name type="common">Poplar stem canker fungus</name>
    <name type="synonym">Septoria musiva</name>
    <dbReference type="NCBI Taxonomy" id="692275"/>
    <lineage>
        <taxon>Eukaryota</taxon>
        <taxon>Fungi</taxon>
        <taxon>Dikarya</taxon>
        <taxon>Ascomycota</taxon>
        <taxon>Pezizomycotina</taxon>
        <taxon>Dothideomycetes</taxon>
        <taxon>Dothideomycetidae</taxon>
        <taxon>Mycosphaerellales</taxon>
        <taxon>Mycosphaerellaceae</taxon>
        <taxon>Sphaerulina</taxon>
    </lineage>
</organism>
<gene>
    <name evidence="1" type="ORF">SEPMUDRAFT_121209</name>
</gene>
<keyword evidence="2" id="KW-1185">Reference proteome</keyword>
<accession>M3C9E0</accession>
<dbReference type="GeneID" id="27898807"/>
<evidence type="ECO:0000313" key="1">
    <source>
        <dbReference type="EMBL" id="EMF08425.1"/>
    </source>
</evidence>
<reference evidence="1 2" key="1">
    <citation type="journal article" date="2012" name="PLoS Pathog.">
        <title>Diverse lifestyles and strategies of plant pathogenesis encoded in the genomes of eighteen Dothideomycetes fungi.</title>
        <authorList>
            <person name="Ohm R.A."/>
            <person name="Feau N."/>
            <person name="Henrissat B."/>
            <person name="Schoch C.L."/>
            <person name="Horwitz B.A."/>
            <person name="Barry K.W."/>
            <person name="Condon B.J."/>
            <person name="Copeland A.C."/>
            <person name="Dhillon B."/>
            <person name="Glaser F."/>
            <person name="Hesse C.N."/>
            <person name="Kosti I."/>
            <person name="LaButti K."/>
            <person name="Lindquist E.A."/>
            <person name="Lucas S."/>
            <person name="Salamov A.A."/>
            <person name="Bradshaw R.E."/>
            <person name="Ciuffetti L."/>
            <person name="Hamelin R.C."/>
            <person name="Kema G.H.J."/>
            <person name="Lawrence C."/>
            <person name="Scott J.A."/>
            <person name="Spatafora J.W."/>
            <person name="Turgeon B.G."/>
            <person name="de Wit P.J.G.M."/>
            <person name="Zhong S."/>
            <person name="Goodwin S.B."/>
            <person name="Grigoriev I.V."/>
        </authorList>
    </citation>
    <scope>NUCLEOTIDE SEQUENCE [LARGE SCALE GENOMIC DNA]</scope>
    <source>
        <strain evidence="1 2">SO2202</strain>
    </source>
</reference>
<name>M3C9E0_SPHMS</name>
<dbReference type="RefSeq" id="XP_016756546.1">
    <property type="nucleotide sequence ID" value="XM_016901670.1"/>
</dbReference>
<dbReference type="Proteomes" id="UP000016931">
    <property type="component" value="Unassembled WGS sequence"/>
</dbReference>
<protein>
    <submittedName>
        <fullName evidence="1">Uncharacterized protein</fullName>
    </submittedName>
</protein>
<dbReference type="AlphaFoldDB" id="M3C9E0"/>
<dbReference type="HOGENOM" id="CLU_2098360_0_0_1"/>
<evidence type="ECO:0000313" key="2">
    <source>
        <dbReference type="Proteomes" id="UP000016931"/>
    </source>
</evidence>